<evidence type="ECO:0000313" key="2">
    <source>
        <dbReference type="Proteomes" id="UP000280834"/>
    </source>
</evidence>
<accession>A0A0R3QHB6</accession>
<dbReference type="WBParaSite" id="BTMF_0000578101-mRNA-1">
    <property type="protein sequence ID" value="BTMF_0000578101-mRNA-1"/>
    <property type="gene ID" value="BTMF_0000578101"/>
</dbReference>
<sequence length="58" mass="6936">MMNKGIYIPYPTTELIQSQGKQMPKFQITLYENFSLLKNVTHGSVFVVHYFLFCRNYR</sequence>
<dbReference type="Proteomes" id="UP000280834">
    <property type="component" value="Unassembled WGS sequence"/>
</dbReference>
<protein>
    <submittedName>
        <fullName evidence="1 3">Uncharacterized protein</fullName>
    </submittedName>
</protein>
<reference evidence="1 2" key="2">
    <citation type="submission" date="2018-11" db="EMBL/GenBank/DDBJ databases">
        <authorList>
            <consortium name="Pathogen Informatics"/>
        </authorList>
    </citation>
    <scope>NUCLEOTIDE SEQUENCE [LARGE SCALE GENOMIC DNA]</scope>
</reference>
<keyword evidence="2" id="KW-1185">Reference proteome</keyword>
<organism evidence="3">
    <name type="scientific">Brugia timori</name>
    <dbReference type="NCBI Taxonomy" id="42155"/>
    <lineage>
        <taxon>Eukaryota</taxon>
        <taxon>Metazoa</taxon>
        <taxon>Ecdysozoa</taxon>
        <taxon>Nematoda</taxon>
        <taxon>Chromadorea</taxon>
        <taxon>Rhabditida</taxon>
        <taxon>Spirurina</taxon>
        <taxon>Spiruromorpha</taxon>
        <taxon>Filarioidea</taxon>
        <taxon>Onchocercidae</taxon>
        <taxon>Brugia</taxon>
    </lineage>
</organism>
<proteinExistence type="predicted"/>
<reference evidence="3" key="1">
    <citation type="submission" date="2017-02" db="UniProtKB">
        <authorList>
            <consortium name="WormBaseParasite"/>
        </authorList>
    </citation>
    <scope>IDENTIFICATION</scope>
</reference>
<name>A0A0R3QHB6_9BILA</name>
<evidence type="ECO:0000313" key="1">
    <source>
        <dbReference type="EMBL" id="VDO17612.1"/>
    </source>
</evidence>
<evidence type="ECO:0000313" key="3">
    <source>
        <dbReference type="WBParaSite" id="BTMF_0000578101-mRNA-1"/>
    </source>
</evidence>
<dbReference type="EMBL" id="UZAG01005246">
    <property type="protein sequence ID" value="VDO17612.1"/>
    <property type="molecule type" value="Genomic_DNA"/>
</dbReference>
<gene>
    <name evidence="1" type="ORF">BTMF_LOCUS5048</name>
</gene>
<dbReference type="AlphaFoldDB" id="A0A0R3QHB6"/>